<gene>
    <name evidence="2" type="ORF">Taro_024199</name>
</gene>
<organism evidence="2 3">
    <name type="scientific">Colocasia esculenta</name>
    <name type="common">Wild taro</name>
    <name type="synonym">Arum esculentum</name>
    <dbReference type="NCBI Taxonomy" id="4460"/>
    <lineage>
        <taxon>Eukaryota</taxon>
        <taxon>Viridiplantae</taxon>
        <taxon>Streptophyta</taxon>
        <taxon>Embryophyta</taxon>
        <taxon>Tracheophyta</taxon>
        <taxon>Spermatophyta</taxon>
        <taxon>Magnoliopsida</taxon>
        <taxon>Liliopsida</taxon>
        <taxon>Araceae</taxon>
        <taxon>Aroideae</taxon>
        <taxon>Colocasieae</taxon>
        <taxon>Colocasia</taxon>
    </lineage>
</organism>
<evidence type="ECO:0000313" key="3">
    <source>
        <dbReference type="Proteomes" id="UP000652761"/>
    </source>
</evidence>
<sequence length="206" mass="22424">MGSYISSRRRTSDATAGKVVLPDGTVRTFPRGTSVAELMLEYPQHFVIELRSLMAGTRGEALPADQKLDTGRVYLVLPMKQGGAAALSAAEARRLLLRSRSSLRPGSFLPPSSACSSPSTNSSSPNSDSSSRGASFIRKKKSRPAVPGQDERGKDVINTPVFPAGVFEETQVFLNRQLSRSGRGWKPSLHTIEEMTLTRKVPHWLL</sequence>
<accession>A0A843VDS7</accession>
<comment type="caution">
    <text evidence="2">The sequence shown here is derived from an EMBL/GenBank/DDBJ whole genome shotgun (WGS) entry which is preliminary data.</text>
</comment>
<dbReference type="Pfam" id="PF14009">
    <property type="entry name" value="PADRE"/>
    <property type="match status" value="1"/>
</dbReference>
<dbReference type="InterPro" id="IPR025322">
    <property type="entry name" value="PADRE_dom"/>
</dbReference>
<dbReference type="PANTHER" id="PTHR33052">
    <property type="entry name" value="DUF4228 DOMAIN PROTEIN-RELATED"/>
    <property type="match status" value="1"/>
</dbReference>
<evidence type="ECO:0000256" key="1">
    <source>
        <dbReference type="SAM" id="MobiDB-lite"/>
    </source>
</evidence>
<protein>
    <submittedName>
        <fullName evidence="2">Uncharacterized protein</fullName>
    </submittedName>
</protein>
<dbReference type="EMBL" id="NMUH01001357">
    <property type="protein sequence ID" value="MQL91584.1"/>
    <property type="molecule type" value="Genomic_DNA"/>
</dbReference>
<reference evidence="2" key="1">
    <citation type="submission" date="2017-07" db="EMBL/GenBank/DDBJ databases">
        <title>Taro Niue Genome Assembly and Annotation.</title>
        <authorList>
            <person name="Atibalentja N."/>
            <person name="Keating K."/>
            <person name="Fields C.J."/>
        </authorList>
    </citation>
    <scope>NUCLEOTIDE SEQUENCE</scope>
    <source>
        <strain evidence="2">Niue_2</strain>
        <tissue evidence="2">Leaf</tissue>
    </source>
</reference>
<feature type="compositionally biased region" description="Low complexity" evidence="1">
    <location>
        <begin position="105"/>
        <end position="135"/>
    </location>
</feature>
<proteinExistence type="predicted"/>
<dbReference type="AlphaFoldDB" id="A0A843VDS7"/>
<evidence type="ECO:0000313" key="2">
    <source>
        <dbReference type="EMBL" id="MQL91584.1"/>
    </source>
</evidence>
<dbReference type="OrthoDB" id="1921976at2759"/>
<keyword evidence="3" id="KW-1185">Reference proteome</keyword>
<feature type="region of interest" description="Disordered" evidence="1">
    <location>
        <begin position="105"/>
        <end position="157"/>
    </location>
</feature>
<dbReference type="Proteomes" id="UP000652761">
    <property type="component" value="Unassembled WGS sequence"/>
</dbReference>
<name>A0A843VDS7_COLES</name>